<protein>
    <submittedName>
        <fullName evidence="1">Uncharacterized protein</fullName>
    </submittedName>
</protein>
<sequence length="120" mass="14304">MFIRISITTMRYVQWLPLFHFQDLKIYCILSFLIRPDVYVVFVFPLVGSSVEDRTLFLVHVRRYASLILFRSNYALTMFLVPKGYENQHLEKTASPSISSLPLKINHLVVYFLILWCFFF</sequence>
<dbReference type="AlphaFoldDB" id="A0AA35ZGF8"/>
<dbReference type="Proteomes" id="UP001177003">
    <property type="component" value="Chromosome 7"/>
</dbReference>
<keyword evidence="2" id="KW-1185">Reference proteome</keyword>
<organism evidence="1 2">
    <name type="scientific">Lactuca saligna</name>
    <name type="common">Willowleaf lettuce</name>
    <dbReference type="NCBI Taxonomy" id="75948"/>
    <lineage>
        <taxon>Eukaryota</taxon>
        <taxon>Viridiplantae</taxon>
        <taxon>Streptophyta</taxon>
        <taxon>Embryophyta</taxon>
        <taxon>Tracheophyta</taxon>
        <taxon>Spermatophyta</taxon>
        <taxon>Magnoliopsida</taxon>
        <taxon>eudicotyledons</taxon>
        <taxon>Gunneridae</taxon>
        <taxon>Pentapetalae</taxon>
        <taxon>asterids</taxon>
        <taxon>campanulids</taxon>
        <taxon>Asterales</taxon>
        <taxon>Asteraceae</taxon>
        <taxon>Cichorioideae</taxon>
        <taxon>Cichorieae</taxon>
        <taxon>Lactucinae</taxon>
        <taxon>Lactuca</taxon>
    </lineage>
</organism>
<proteinExistence type="predicted"/>
<gene>
    <name evidence="1" type="ORF">LSALG_LOCUS31241</name>
</gene>
<reference evidence="1" key="1">
    <citation type="submission" date="2023-04" db="EMBL/GenBank/DDBJ databases">
        <authorList>
            <person name="Vijverberg K."/>
            <person name="Xiong W."/>
            <person name="Schranz E."/>
        </authorList>
    </citation>
    <scope>NUCLEOTIDE SEQUENCE</scope>
</reference>
<evidence type="ECO:0000313" key="1">
    <source>
        <dbReference type="EMBL" id="CAI9292145.1"/>
    </source>
</evidence>
<accession>A0AA35ZGF8</accession>
<dbReference type="EMBL" id="OX465083">
    <property type="protein sequence ID" value="CAI9292145.1"/>
    <property type="molecule type" value="Genomic_DNA"/>
</dbReference>
<name>A0AA35ZGF8_LACSI</name>
<evidence type="ECO:0000313" key="2">
    <source>
        <dbReference type="Proteomes" id="UP001177003"/>
    </source>
</evidence>